<dbReference type="GeneTree" id="ENSGT00390000010262"/>
<proteinExistence type="predicted"/>
<dbReference type="EMBL" id="EAAA01002686">
    <property type="status" value="NOT_ANNOTATED_CDS"/>
    <property type="molecule type" value="Genomic_DNA"/>
</dbReference>
<evidence type="ECO:0000313" key="2">
    <source>
        <dbReference type="Proteomes" id="UP000008144"/>
    </source>
</evidence>
<dbReference type="InParanoid" id="F6V526"/>
<dbReference type="OMA" id="QNVSCDT"/>
<evidence type="ECO:0000313" key="1">
    <source>
        <dbReference type="Ensembl" id="ENSCINP00000024359.2"/>
    </source>
</evidence>
<dbReference type="GeneID" id="100175991"/>
<dbReference type="AlphaFoldDB" id="F6V526"/>
<dbReference type="Gene3D" id="3.60.10.10">
    <property type="entry name" value="Endonuclease/exonuclease/phosphatase"/>
    <property type="match status" value="1"/>
</dbReference>
<dbReference type="Ensembl" id="ENSCINT00000024605.2">
    <property type="protein sequence ID" value="ENSCINP00000024359.2"/>
    <property type="gene ID" value="ENSCING00000013222.2"/>
</dbReference>
<dbReference type="GO" id="GO:0003730">
    <property type="term" value="F:mRNA 3'-UTR binding"/>
    <property type="evidence" value="ECO:0000318"/>
    <property type="project" value="GO_Central"/>
</dbReference>
<dbReference type="RefSeq" id="XP_002131393.1">
    <property type="nucleotide sequence ID" value="XM_002131357.4"/>
</dbReference>
<dbReference type="KEGG" id="cin:100175991"/>
<dbReference type="PANTHER" id="PTHR12121">
    <property type="entry name" value="CARBON CATABOLITE REPRESSOR PROTEIN 4"/>
    <property type="match status" value="1"/>
</dbReference>
<dbReference type="PANTHER" id="PTHR12121:SF34">
    <property type="entry name" value="PROTEIN ANGEL"/>
    <property type="match status" value="1"/>
</dbReference>
<gene>
    <name evidence="1" type="primary">LOC100175991</name>
</gene>
<reference evidence="1" key="3">
    <citation type="submission" date="2025-08" db="UniProtKB">
        <authorList>
            <consortium name="Ensembl"/>
        </authorList>
    </citation>
    <scope>IDENTIFICATION</scope>
</reference>
<dbReference type="SUPFAM" id="SSF56219">
    <property type="entry name" value="DNase I-like"/>
    <property type="match status" value="1"/>
</dbReference>
<protein>
    <submittedName>
        <fullName evidence="1">Uncharacterized LOC100175991</fullName>
    </submittedName>
</protein>
<organism evidence="1 2">
    <name type="scientific">Ciona intestinalis</name>
    <name type="common">Transparent sea squirt</name>
    <name type="synonym">Ascidia intestinalis</name>
    <dbReference type="NCBI Taxonomy" id="7719"/>
    <lineage>
        <taxon>Eukaryota</taxon>
        <taxon>Metazoa</taxon>
        <taxon>Chordata</taxon>
        <taxon>Tunicata</taxon>
        <taxon>Ascidiacea</taxon>
        <taxon>Phlebobranchia</taxon>
        <taxon>Cionidae</taxon>
        <taxon>Ciona</taxon>
    </lineage>
</organism>
<keyword evidence="2" id="KW-1185">Reference proteome</keyword>
<reference evidence="2" key="1">
    <citation type="journal article" date="2002" name="Science">
        <title>The draft genome of Ciona intestinalis: insights into chordate and vertebrate origins.</title>
        <authorList>
            <person name="Dehal P."/>
            <person name="Satou Y."/>
            <person name="Campbell R.K."/>
            <person name="Chapman J."/>
            <person name="Degnan B."/>
            <person name="De Tomaso A."/>
            <person name="Davidson B."/>
            <person name="Di Gregorio A."/>
            <person name="Gelpke M."/>
            <person name="Goodstein D.M."/>
            <person name="Harafuji N."/>
            <person name="Hastings K.E."/>
            <person name="Ho I."/>
            <person name="Hotta K."/>
            <person name="Huang W."/>
            <person name="Kawashima T."/>
            <person name="Lemaire P."/>
            <person name="Martinez D."/>
            <person name="Meinertzhagen I.A."/>
            <person name="Necula S."/>
            <person name="Nonaka M."/>
            <person name="Putnam N."/>
            <person name="Rash S."/>
            <person name="Saiga H."/>
            <person name="Satake M."/>
            <person name="Terry A."/>
            <person name="Yamada L."/>
            <person name="Wang H.G."/>
            <person name="Awazu S."/>
            <person name="Azumi K."/>
            <person name="Boore J."/>
            <person name="Branno M."/>
            <person name="Chin-Bow S."/>
            <person name="DeSantis R."/>
            <person name="Doyle S."/>
            <person name="Francino P."/>
            <person name="Keys D.N."/>
            <person name="Haga S."/>
            <person name="Hayashi H."/>
            <person name="Hino K."/>
            <person name="Imai K.S."/>
            <person name="Inaba K."/>
            <person name="Kano S."/>
            <person name="Kobayashi K."/>
            <person name="Kobayashi M."/>
            <person name="Lee B.I."/>
            <person name="Makabe K.W."/>
            <person name="Manohar C."/>
            <person name="Matassi G."/>
            <person name="Medina M."/>
            <person name="Mochizuki Y."/>
            <person name="Mount S."/>
            <person name="Morishita T."/>
            <person name="Miura S."/>
            <person name="Nakayama A."/>
            <person name="Nishizaka S."/>
            <person name="Nomoto H."/>
            <person name="Ohta F."/>
            <person name="Oishi K."/>
            <person name="Rigoutsos I."/>
            <person name="Sano M."/>
            <person name="Sasaki A."/>
            <person name="Sasakura Y."/>
            <person name="Shoguchi E."/>
            <person name="Shin-i T."/>
            <person name="Spagnuolo A."/>
            <person name="Stainier D."/>
            <person name="Suzuki M.M."/>
            <person name="Tassy O."/>
            <person name="Takatori N."/>
            <person name="Tokuoka M."/>
            <person name="Yagi K."/>
            <person name="Yoshizaki F."/>
            <person name="Wada S."/>
            <person name="Zhang C."/>
            <person name="Hyatt P.D."/>
            <person name="Larimer F."/>
            <person name="Detter C."/>
            <person name="Doggett N."/>
            <person name="Glavina T."/>
            <person name="Hawkins T."/>
            <person name="Richardson P."/>
            <person name="Lucas S."/>
            <person name="Kohara Y."/>
            <person name="Levine M."/>
            <person name="Satoh N."/>
            <person name="Rokhsar D.S."/>
        </authorList>
    </citation>
    <scope>NUCLEOTIDE SEQUENCE [LARGE SCALE GENOMIC DNA]</scope>
</reference>
<dbReference type="HOGENOM" id="CLU_865874_0_0_1"/>
<dbReference type="InterPro" id="IPR036691">
    <property type="entry name" value="Endo/exonu/phosph_ase_sf"/>
</dbReference>
<dbReference type="InterPro" id="IPR050410">
    <property type="entry name" value="CCR4/nocturin_mRNA_transcr"/>
</dbReference>
<accession>F6V526</accession>
<dbReference type="Proteomes" id="UP000008144">
    <property type="component" value="Chromosome 8"/>
</dbReference>
<name>F6V526_CIOIN</name>
<dbReference type="OrthoDB" id="10583038at2759"/>
<reference evidence="1" key="2">
    <citation type="journal article" date="2008" name="Genome Biol.">
        <title>Improved genome assembly and evidence-based global gene model set for the chordate Ciona intestinalis: new insight into intron and operon populations.</title>
        <authorList>
            <person name="Satou Y."/>
            <person name="Mineta K."/>
            <person name="Ogasawara M."/>
            <person name="Sasakura Y."/>
            <person name="Shoguchi E."/>
            <person name="Ueno K."/>
            <person name="Yamada L."/>
            <person name="Matsumoto J."/>
            <person name="Wasserscheid J."/>
            <person name="Dewar K."/>
            <person name="Wiley G.B."/>
            <person name="Macmil S.L."/>
            <person name="Roe B.A."/>
            <person name="Zeller R.W."/>
            <person name="Hastings K.E."/>
            <person name="Lemaire P."/>
            <person name="Lindquist E."/>
            <person name="Endo T."/>
            <person name="Hotta K."/>
            <person name="Inaba K."/>
        </authorList>
    </citation>
    <scope>NUCLEOTIDE SEQUENCE [LARGE SCALE GENOMIC DNA]</scope>
    <source>
        <strain evidence="1">wild type</strain>
    </source>
</reference>
<sequence>MSGCLLRVLSQNVSCDTHSVKLTSSLGDEFSFENRIKVTIDNLAKLKADVIALNEIRIKEKVEFTKQLLENKGFSVFLFWNNENDMSFRNIIAISKQSKWNQTKWEHKWVSVNEQNQPCLSNVFSTIQGDQHGRCVGIVYLQHKDTKKQVCVAVSHVVPFGEVKYLQQKALMSLNIDNHKLDPPVSTIIAGDLNRFDEDKEIFQQQIKNFKLQELQFSKLVIKHSQNNLIRTNKDVGTFNPWPVDKMLYEDKSYMAQPMSYSKLDLQVCSNDMTIKQAEVHASMLKPPNLTEPSPGVNEVRHILDKVMSSDHLAVLGEYEI</sequence>
<accession>A0A1W2WPF0</accession>
<reference evidence="1" key="4">
    <citation type="submission" date="2025-09" db="UniProtKB">
        <authorList>
            <consortium name="Ensembl"/>
        </authorList>
    </citation>
    <scope>IDENTIFICATION</scope>
</reference>